<evidence type="ECO:0000313" key="2">
    <source>
        <dbReference type="EMBL" id="MBI6872364.1"/>
    </source>
</evidence>
<keyword evidence="1" id="KW-0812">Transmembrane</keyword>
<proteinExistence type="predicted"/>
<keyword evidence="3" id="KW-1185">Reference proteome</keyword>
<dbReference type="RefSeq" id="WP_178910652.1">
    <property type="nucleotide sequence ID" value="NZ_JAEEGB010000006.1"/>
</dbReference>
<name>A0A934HVY5_9CLOT</name>
<organism evidence="2 3">
    <name type="scientific">Clostridium aciditolerans</name>
    <dbReference type="NCBI Taxonomy" id="339861"/>
    <lineage>
        <taxon>Bacteria</taxon>
        <taxon>Bacillati</taxon>
        <taxon>Bacillota</taxon>
        <taxon>Clostridia</taxon>
        <taxon>Eubacteriales</taxon>
        <taxon>Clostridiaceae</taxon>
        <taxon>Clostridium</taxon>
    </lineage>
</organism>
<dbReference type="AlphaFoldDB" id="A0A934HVY5"/>
<evidence type="ECO:0000313" key="3">
    <source>
        <dbReference type="Proteomes" id="UP000622687"/>
    </source>
</evidence>
<dbReference type="EMBL" id="JAEEGB010000006">
    <property type="protein sequence ID" value="MBI6872364.1"/>
    <property type="molecule type" value="Genomic_DNA"/>
</dbReference>
<reference evidence="2" key="1">
    <citation type="submission" date="2020-12" db="EMBL/GenBank/DDBJ databases">
        <title>Clostridium thailandense sp. nov., a novel acetogenic bacterium isolated from peat land soil in Thailand.</title>
        <authorList>
            <person name="Chaikitkaew S."/>
            <person name="Birkeland N.K."/>
        </authorList>
    </citation>
    <scope>NUCLEOTIDE SEQUENCE</scope>
    <source>
        <strain evidence="2">DSM 17425</strain>
    </source>
</reference>
<keyword evidence="1" id="KW-0472">Membrane</keyword>
<feature type="transmembrane region" description="Helical" evidence="1">
    <location>
        <begin position="23"/>
        <end position="44"/>
    </location>
</feature>
<dbReference type="Proteomes" id="UP000622687">
    <property type="component" value="Unassembled WGS sequence"/>
</dbReference>
<evidence type="ECO:0000256" key="1">
    <source>
        <dbReference type="SAM" id="Phobius"/>
    </source>
</evidence>
<keyword evidence="1" id="KW-1133">Transmembrane helix</keyword>
<sequence>MIREIIGAKTMASAFRGRKNRRVMSTTMIGVVGTALSLGAAYMMRKNKRMS</sequence>
<comment type="caution">
    <text evidence="2">The sequence shown here is derived from an EMBL/GenBank/DDBJ whole genome shotgun (WGS) entry which is preliminary data.</text>
</comment>
<accession>A0A934HVY5</accession>
<protein>
    <submittedName>
        <fullName evidence="2">Uncharacterized protein</fullName>
    </submittedName>
</protein>
<gene>
    <name evidence="2" type="ORF">I6U51_06535</name>
</gene>